<proteinExistence type="predicted"/>
<name>A0A4R5XDJ3_9AGAM</name>
<gene>
    <name evidence="1" type="ORF">BD410DRAFT_797805</name>
</gene>
<sequence>MDDVYGRPEAVSDRMGKDGLEKLNRVGPACCTATVVARTGQTPQRFRYSPRASYARRWILLPLRKHIVRDSLADFVRVEAGRAPISGKAVDAPFYGSINSSVSCKPTPTREVVHSQEPTLDRMGDSTHSSLVVLPQRRSRPTTVYPSFSLVLSRQSHKPHKKRRGAPITQSVAGWGMTTVDYRPELIPDDHLSTQPEEIHQESTVVNLTLDPRPDNSSEISGLVLLNSVVGNHHSTFIQKLNNFVAQESLTKQPPMMNRIRPLWKGPFAVQYLTWTSVFYCIKKNDGRLSGTDMWFHDKRCR</sequence>
<evidence type="ECO:0000313" key="1">
    <source>
        <dbReference type="EMBL" id="TDL29120.1"/>
    </source>
</evidence>
<accession>A0A4R5XDJ3</accession>
<dbReference type="Proteomes" id="UP000294933">
    <property type="component" value="Unassembled WGS sequence"/>
</dbReference>
<evidence type="ECO:0000313" key="2">
    <source>
        <dbReference type="Proteomes" id="UP000294933"/>
    </source>
</evidence>
<keyword evidence="2" id="KW-1185">Reference proteome</keyword>
<organism evidence="1 2">
    <name type="scientific">Rickenella mellea</name>
    <dbReference type="NCBI Taxonomy" id="50990"/>
    <lineage>
        <taxon>Eukaryota</taxon>
        <taxon>Fungi</taxon>
        <taxon>Dikarya</taxon>
        <taxon>Basidiomycota</taxon>
        <taxon>Agaricomycotina</taxon>
        <taxon>Agaricomycetes</taxon>
        <taxon>Hymenochaetales</taxon>
        <taxon>Rickenellaceae</taxon>
        <taxon>Rickenella</taxon>
    </lineage>
</organism>
<reference evidence="1 2" key="1">
    <citation type="submission" date="2018-06" db="EMBL/GenBank/DDBJ databases">
        <title>A transcriptomic atlas of mushroom development highlights an independent origin of complex multicellularity.</title>
        <authorList>
            <consortium name="DOE Joint Genome Institute"/>
            <person name="Krizsan K."/>
            <person name="Almasi E."/>
            <person name="Merenyi Z."/>
            <person name="Sahu N."/>
            <person name="Viragh M."/>
            <person name="Koszo T."/>
            <person name="Mondo S."/>
            <person name="Kiss B."/>
            <person name="Balint B."/>
            <person name="Kues U."/>
            <person name="Barry K."/>
            <person name="Hegedus J.C."/>
            <person name="Henrissat B."/>
            <person name="Johnson J."/>
            <person name="Lipzen A."/>
            <person name="Ohm R."/>
            <person name="Nagy I."/>
            <person name="Pangilinan J."/>
            <person name="Yan J."/>
            <person name="Xiong Y."/>
            <person name="Grigoriev I.V."/>
            <person name="Hibbett D.S."/>
            <person name="Nagy L.G."/>
        </authorList>
    </citation>
    <scope>NUCLEOTIDE SEQUENCE [LARGE SCALE GENOMIC DNA]</scope>
    <source>
        <strain evidence="1 2">SZMC22713</strain>
    </source>
</reference>
<protein>
    <submittedName>
        <fullName evidence="1">Uncharacterized protein</fullName>
    </submittedName>
</protein>
<dbReference type="EMBL" id="ML170156">
    <property type="protein sequence ID" value="TDL29120.1"/>
    <property type="molecule type" value="Genomic_DNA"/>
</dbReference>
<dbReference type="VEuPathDB" id="FungiDB:BD410DRAFT_797805"/>
<dbReference type="AlphaFoldDB" id="A0A4R5XDJ3"/>